<dbReference type="EMBL" id="JACTNZ010000010">
    <property type="protein sequence ID" value="KAG5528280.1"/>
    <property type="molecule type" value="Genomic_DNA"/>
</dbReference>
<name>A0AAV6IJZ3_9ERIC</name>
<dbReference type="Proteomes" id="UP000823749">
    <property type="component" value="Chromosome 10"/>
</dbReference>
<proteinExistence type="predicted"/>
<dbReference type="AlphaFoldDB" id="A0AAV6IJZ3"/>
<gene>
    <name evidence="1" type="ORF">RHGRI_029075</name>
</gene>
<keyword evidence="2" id="KW-1185">Reference proteome</keyword>
<evidence type="ECO:0000313" key="1">
    <source>
        <dbReference type="EMBL" id="KAG5528280.1"/>
    </source>
</evidence>
<organism evidence="1 2">
    <name type="scientific">Rhododendron griersonianum</name>
    <dbReference type="NCBI Taxonomy" id="479676"/>
    <lineage>
        <taxon>Eukaryota</taxon>
        <taxon>Viridiplantae</taxon>
        <taxon>Streptophyta</taxon>
        <taxon>Embryophyta</taxon>
        <taxon>Tracheophyta</taxon>
        <taxon>Spermatophyta</taxon>
        <taxon>Magnoliopsida</taxon>
        <taxon>eudicotyledons</taxon>
        <taxon>Gunneridae</taxon>
        <taxon>Pentapetalae</taxon>
        <taxon>asterids</taxon>
        <taxon>Ericales</taxon>
        <taxon>Ericaceae</taxon>
        <taxon>Ericoideae</taxon>
        <taxon>Rhodoreae</taxon>
        <taxon>Rhododendron</taxon>
    </lineage>
</organism>
<comment type="caution">
    <text evidence="1">The sequence shown here is derived from an EMBL/GenBank/DDBJ whole genome shotgun (WGS) entry which is preliminary data.</text>
</comment>
<reference evidence="1" key="1">
    <citation type="submission" date="2020-08" db="EMBL/GenBank/DDBJ databases">
        <title>Plant Genome Project.</title>
        <authorList>
            <person name="Zhang R.-G."/>
        </authorList>
    </citation>
    <scope>NUCLEOTIDE SEQUENCE</scope>
    <source>
        <strain evidence="1">WSP0</strain>
        <tissue evidence="1">Leaf</tissue>
    </source>
</reference>
<evidence type="ECO:0000313" key="2">
    <source>
        <dbReference type="Proteomes" id="UP000823749"/>
    </source>
</evidence>
<sequence>MCAKVTDMLLGEGEGASIEVDKELEVDPQFARVKGLKKKSGIQIKGTRRLKPWHELKSRKRKKVVSHSTTQLSEHVDHVATTTIVHGLFLKQPSDVGIPYVPQMISYEDSCQSIPSSSQASYNPQTLKEMPFDAMSYSS</sequence>
<protein>
    <submittedName>
        <fullName evidence="1">Uncharacterized protein</fullName>
    </submittedName>
</protein>
<accession>A0AAV6IJZ3</accession>